<organism evidence="2 3">
    <name type="scientific">Streptomyces hainanensis</name>
    <dbReference type="NCBI Taxonomy" id="402648"/>
    <lineage>
        <taxon>Bacteria</taxon>
        <taxon>Bacillati</taxon>
        <taxon>Actinomycetota</taxon>
        <taxon>Actinomycetes</taxon>
        <taxon>Kitasatosporales</taxon>
        <taxon>Streptomycetaceae</taxon>
        <taxon>Streptomyces</taxon>
    </lineage>
</organism>
<evidence type="ECO:0000313" key="2">
    <source>
        <dbReference type="EMBL" id="TDC73103.1"/>
    </source>
</evidence>
<name>A0A4R4TE02_9ACTN</name>
<feature type="domain" description="DUF5753" evidence="1">
    <location>
        <begin position="3"/>
        <end position="74"/>
    </location>
</feature>
<dbReference type="EMBL" id="SMKI01000215">
    <property type="protein sequence ID" value="TDC73103.1"/>
    <property type="molecule type" value="Genomic_DNA"/>
</dbReference>
<dbReference type="Pfam" id="PF19054">
    <property type="entry name" value="DUF5753"/>
    <property type="match status" value="1"/>
</dbReference>
<gene>
    <name evidence="2" type="ORF">E1283_20025</name>
</gene>
<reference evidence="2 3" key="1">
    <citation type="submission" date="2019-03" db="EMBL/GenBank/DDBJ databases">
        <title>Draft genome sequences of novel Actinobacteria.</title>
        <authorList>
            <person name="Sahin N."/>
            <person name="Ay H."/>
            <person name="Saygin H."/>
        </authorList>
    </citation>
    <scope>NUCLEOTIDE SEQUENCE [LARGE SCALE GENOMIC DNA]</scope>
    <source>
        <strain evidence="2 3">DSM 41900</strain>
    </source>
</reference>
<dbReference type="InterPro" id="IPR043917">
    <property type="entry name" value="DUF5753"/>
</dbReference>
<evidence type="ECO:0000313" key="3">
    <source>
        <dbReference type="Proteomes" id="UP000295345"/>
    </source>
</evidence>
<comment type="caution">
    <text evidence="2">The sequence shown here is derived from an EMBL/GenBank/DDBJ whole genome shotgun (WGS) entry which is preliminary data.</text>
</comment>
<proteinExistence type="predicted"/>
<dbReference type="Proteomes" id="UP000295345">
    <property type="component" value="Unassembled WGS sequence"/>
</dbReference>
<evidence type="ECO:0000259" key="1">
    <source>
        <dbReference type="Pfam" id="PF19054"/>
    </source>
</evidence>
<protein>
    <recommendedName>
        <fullName evidence="1">DUF5753 domain-containing protein</fullName>
    </recommendedName>
</protein>
<keyword evidence="3" id="KW-1185">Reference proteome</keyword>
<accession>A0A4R4TE02</accession>
<dbReference type="AlphaFoldDB" id="A0A4R4TE02"/>
<sequence>MIVQVLPFEAPVNDLLGGSLTILWLPDGEAAAYLESSKTGEVIEEPEEVERLRLSYDRLRDLALSPQDSVEFIRSLLKDG</sequence>